<dbReference type="EMBL" id="BDCO01000001">
    <property type="protein sequence ID" value="GAT31543.1"/>
    <property type="molecule type" value="Genomic_DNA"/>
</dbReference>
<reference evidence="4" key="1">
    <citation type="journal article" date="2017" name="Genome Announc.">
        <title>Draft Genome Sequence of Terrimicrobium sacchariphilum NM-5T, a Facultative Anaerobic Soil Bacterium of the Class Spartobacteria.</title>
        <authorList>
            <person name="Qiu Y.L."/>
            <person name="Tourlousse D.M."/>
            <person name="Matsuura N."/>
            <person name="Ohashi A."/>
            <person name="Sekiguchi Y."/>
        </authorList>
    </citation>
    <scope>NUCLEOTIDE SEQUENCE [LARGE SCALE GENOMIC DNA]</scope>
    <source>
        <strain evidence="4">NM-5</strain>
    </source>
</reference>
<dbReference type="PANTHER" id="PTHR37947">
    <property type="entry name" value="BLL2462 PROTEIN"/>
    <property type="match status" value="1"/>
</dbReference>
<dbReference type="OrthoDB" id="9781333at2"/>
<gene>
    <name evidence="3" type="ORF">TSACC_192</name>
</gene>
<dbReference type="InParanoid" id="A0A146G1Z7"/>
<sequence>MFHLGAPYWLLLLPCVALVAWLLPRAGLWRPLRLSCLVLLVFYLARPEWNMTPPGMDLIVLMDRSSSASEWIEPRREEIERLLEAKRGMDDRLRIVDFAAAPLEREGGRSFESPRGETRMRLVLEYALGLRDPARATRLLMVTDGVSTESLGEMSTRLAAAKVPLDLRMENRSSAGDAGITRVNAPLRVQAGQGMMVEFEAFSFEDQEIPYEVLRDGVRIGTGAVSVRRGRGHGRVALRAEKGGAHRYDVRLIPLQDSRMANNSGSVWIETVSGPGVLLVSPYPDDPVAAALVRGGVAVQVVNDPSRLHAGDLSGSRLVILNNMPANRLPAAFLGALPFFVKEQGGGLLMSGGAQSFGAGGYFESQVDPLLPVSMELREEHRKLAVAMAIVLDRSGSMAVSAGGGATKMDLANEGAARAIELLGAMDAVAVYAVDSEAHEVVPFSMIGRDKAKMAEDVRSIRSAGGGIYVYTGLKAAWEALKTSTAGQRHVILFADAADAEEPGDYRHLLGEMKAQGTTVSVIGLGSSTDSDANFLADVAALGGGRIFFNADPAQLPGLFAQETVAIARSAFLKEPVATVSAGGWSEISPRRMDWLPQVDGYNLSYLRPGASVALISGDEYKAPLVSFWQRGIGRVAAVCFPMAGEYSTAFRDWPAAPDFVQTLARWLLPLDAPQGTSLKVRTEGNDVRIELLTDDSWTERLAKAPPVLIVSDDLSAEPRTVPWEQIEPRKLEARVPLRPGKPLRGVVRAGDLRWGFGPVAPSVDPEWDSASERVDEVRAVSAASGGRVITDLRQAWVRPATEGYASLGNWLLLLVALAFLVDAGWTRWRGL</sequence>
<dbReference type="Pfam" id="PF00092">
    <property type="entry name" value="VWA"/>
    <property type="match status" value="1"/>
</dbReference>
<comment type="caution">
    <text evidence="3">The sequence shown here is derived from an EMBL/GenBank/DDBJ whole genome shotgun (WGS) entry which is preliminary data.</text>
</comment>
<evidence type="ECO:0000313" key="3">
    <source>
        <dbReference type="EMBL" id="GAT31543.1"/>
    </source>
</evidence>
<dbReference type="Proteomes" id="UP000076023">
    <property type="component" value="Unassembled WGS sequence"/>
</dbReference>
<proteinExistence type="predicted"/>
<protein>
    <submittedName>
        <fullName evidence="3">von Willebrand factor type A domain-containing protein</fullName>
    </submittedName>
</protein>
<feature type="transmembrane region" description="Helical" evidence="1">
    <location>
        <begin position="6"/>
        <end position="24"/>
    </location>
</feature>
<dbReference type="Gene3D" id="3.40.50.880">
    <property type="match status" value="2"/>
</dbReference>
<accession>A0A146G1Z7</accession>
<dbReference type="PROSITE" id="PS50234">
    <property type="entry name" value="VWFA"/>
    <property type="match status" value="1"/>
</dbReference>
<keyword evidence="4" id="KW-1185">Reference proteome</keyword>
<dbReference type="PANTHER" id="PTHR37947:SF2">
    <property type="entry name" value="VON WILLEBRAND FACTOR TYPE A"/>
    <property type="match status" value="1"/>
</dbReference>
<dbReference type="SUPFAM" id="SSF52317">
    <property type="entry name" value="Class I glutamine amidotransferase-like"/>
    <property type="match status" value="1"/>
</dbReference>
<dbReference type="InterPro" id="IPR002035">
    <property type="entry name" value="VWF_A"/>
</dbReference>
<evidence type="ECO:0000259" key="2">
    <source>
        <dbReference type="PROSITE" id="PS50234"/>
    </source>
</evidence>
<evidence type="ECO:0000313" key="4">
    <source>
        <dbReference type="Proteomes" id="UP000076023"/>
    </source>
</evidence>
<name>A0A146G1Z7_TERSA</name>
<dbReference type="STRING" id="690879.TSACC_192"/>
<keyword evidence="1" id="KW-1133">Transmembrane helix</keyword>
<dbReference type="SMART" id="SM00327">
    <property type="entry name" value="VWA"/>
    <property type="match status" value="1"/>
</dbReference>
<dbReference type="CDD" id="cd00198">
    <property type="entry name" value="vWFA"/>
    <property type="match status" value="2"/>
</dbReference>
<organism evidence="3 4">
    <name type="scientific">Terrimicrobium sacchariphilum</name>
    <dbReference type="NCBI Taxonomy" id="690879"/>
    <lineage>
        <taxon>Bacteria</taxon>
        <taxon>Pseudomonadati</taxon>
        <taxon>Verrucomicrobiota</taxon>
        <taxon>Terrimicrobiia</taxon>
        <taxon>Terrimicrobiales</taxon>
        <taxon>Terrimicrobiaceae</taxon>
        <taxon>Terrimicrobium</taxon>
    </lineage>
</organism>
<dbReference type="InterPro" id="IPR029062">
    <property type="entry name" value="Class_I_gatase-like"/>
</dbReference>
<dbReference type="SUPFAM" id="SSF53300">
    <property type="entry name" value="vWA-like"/>
    <property type="match status" value="2"/>
</dbReference>
<dbReference type="RefSeq" id="WP_075077435.1">
    <property type="nucleotide sequence ID" value="NZ_BDCO01000001.1"/>
</dbReference>
<evidence type="ECO:0000256" key="1">
    <source>
        <dbReference type="SAM" id="Phobius"/>
    </source>
</evidence>
<dbReference type="InterPro" id="IPR036465">
    <property type="entry name" value="vWFA_dom_sf"/>
</dbReference>
<keyword evidence="1" id="KW-0812">Transmembrane</keyword>
<feature type="domain" description="VWFA" evidence="2">
    <location>
        <begin position="387"/>
        <end position="564"/>
    </location>
</feature>
<dbReference type="AlphaFoldDB" id="A0A146G1Z7"/>
<keyword evidence="1" id="KW-0472">Membrane</keyword>